<organism evidence="3 4">
    <name type="scientific">Steroidobacter agaridevorans</name>
    <dbReference type="NCBI Taxonomy" id="2695856"/>
    <lineage>
        <taxon>Bacteria</taxon>
        <taxon>Pseudomonadati</taxon>
        <taxon>Pseudomonadota</taxon>
        <taxon>Gammaproteobacteria</taxon>
        <taxon>Steroidobacterales</taxon>
        <taxon>Steroidobacteraceae</taxon>
        <taxon>Steroidobacter</taxon>
    </lineage>
</organism>
<feature type="domain" description="YscD cytoplasmic" evidence="2">
    <location>
        <begin position="15"/>
        <end position="104"/>
    </location>
</feature>
<comment type="caution">
    <text evidence="3">The sequence shown here is derived from an EMBL/GenBank/DDBJ whole genome shotgun (WGS) entry which is preliminary data.</text>
</comment>
<evidence type="ECO:0000256" key="1">
    <source>
        <dbReference type="SAM" id="Phobius"/>
    </source>
</evidence>
<dbReference type="AlphaFoldDB" id="A0A829YHT7"/>
<keyword evidence="4" id="KW-1185">Reference proteome</keyword>
<reference evidence="4" key="1">
    <citation type="submission" date="2020-01" db="EMBL/GenBank/DDBJ databases">
        <title>'Steroidobacter agaridevorans' sp. nov., agar-degrading bacteria isolated from rhizosphere soils.</title>
        <authorList>
            <person name="Ikenaga M."/>
            <person name="Kataoka M."/>
            <person name="Murouchi A."/>
            <person name="Katsuragi S."/>
            <person name="Sakai M."/>
        </authorList>
    </citation>
    <scope>NUCLEOTIDE SEQUENCE [LARGE SCALE GENOMIC DNA]</scope>
    <source>
        <strain evidence="4">YU21-B</strain>
    </source>
</reference>
<dbReference type="Pfam" id="PF16697">
    <property type="entry name" value="Yop-YscD_cpl"/>
    <property type="match status" value="1"/>
</dbReference>
<dbReference type="SUPFAM" id="SSF49879">
    <property type="entry name" value="SMAD/FHA domain"/>
    <property type="match status" value="1"/>
</dbReference>
<evidence type="ECO:0000259" key="2">
    <source>
        <dbReference type="Pfam" id="PF16697"/>
    </source>
</evidence>
<keyword evidence="1" id="KW-0472">Membrane</keyword>
<dbReference type="Gene3D" id="2.60.200.20">
    <property type="match status" value="1"/>
</dbReference>
<dbReference type="Proteomes" id="UP000445000">
    <property type="component" value="Unassembled WGS sequence"/>
</dbReference>
<gene>
    <name evidence="3" type="ORF">GCM10011487_43910</name>
</gene>
<keyword evidence="1" id="KW-0812">Transmembrane</keyword>
<name>A0A829YHT7_9GAMM</name>
<keyword evidence="1" id="KW-1133">Transmembrane helix</keyword>
<evidence type="ECO:0000313" key="4">
    <source>
        <dbReference type="Proteomes" id="UP000445000"/>
    </source>
</evidence>
<evidence type="ECO:0000313" key="3">
    <source>
        <dbReference type="EMBL" id="GFE82391.1"/>
    </source>
</evidence>
<dbReference type="InterPro" id="IPR008984">
    <property type="entry name" value="SMAD_FHA_dom_sf"/>
</dbReference>
<sequence length="371" mass="40647">MNVATASPVARHVHVLSGLHSGATAELPTEGKLVIGSELSAGVVLCDRGVAKAHCQISLDQFGMSCRALDEVITIDGKPLPTGEIAALRDGQIIECGQAAFSVGPVSTDWQRLRQRLATRGNEPHTLRSLRKVNPYVLFASLLVGLTGALSITYAALSGPELADMPSKVDAARRWLTTIAPQGSELEIGVDQRNGRDLLLSGYVSHNDHRIKLTGDAAASPYRPRVEVFAATEMLDAMSRMASLAQVACEPQYRGGGQLACTQMLPSEQDATRLRMLAKDVPGLRTLDLKWLPPMPASNPTPRLQPTQITQRFAILMWRQQRYLVNEQGKRYREGDEFDGFNIKRIELDRVVFARDGNDYEFFVAALGKRS</sequence>
<dbReference type="RefSeq" id="WP_161814042.1">
    <property type="nucleotide sequence ID" value="NZ_BLJN01000004.1"/>
</dbReference>
<dbReference type="InterPro" id="IPR032030">
    <property type="entry name" value="YscD_cytoplasmic_dom"/>
</dbReference>
<accession>A0A829YHT7</accession>
<dbReference type="EMBL" id="BLJN01000004">
    <property type="protein sequence ID" value="GFE82391.1"/>
    <property type="molecule type" value="Genomic_DNA"/>
</dbReference>
<protein>
    <recommendedName>
        <fullName evidence="2">YscD cytoplasmic domain-containing protein</fullName>
    </recommendedName>
</protein>
<proteinExistence type="predicted"/>
<feature type="transmembrane region" description="Helical" evidence="1">
    <location>
        <begin position="136"/>
        <end position="157"/>
    </location>
</feature>